<dbReference type="STRING" id="1389489.O159_17660"/>
<reference evidence="2 3" key="1">
    <citation type="journal article" date="2013" name="Genome Announc.">
        <title>Complete Genome Sequence of Leifsonia xyli subsp. cynodontis Strain DSM46306, a Gram-Positive Bacterial Pathogen of Grasses.</title>
        <authorList>
            <person name="Monteiro-Vitorello C.B."/>
            <person name="Zerillo M.M."/>
            <person name="Van Sluys M.A."/>
            <person name="Camargo L.E."/>
            <person name="Kitajima J.P."/>
        </authorList>
    </citation>
    <scope>NUCLEOTIDE SEQUENCE [LARGE SCALE GENOMIC DNA]</scope>
    <source>
        <strain evidence="2 3">DSM 46306</strain>
    </source>
</reference>
<proteinExistence type="predicted"/>
<feature type="chain" id="PRO_5004647309" description="Secreted protein" evidence="1">
    <location>
        <begin position="32"/>
        <end position="167"/>
    </location>
</feature>
<dbReference type="OrthoDB" id="4295203at2"/>
<dbReference type="PATRIC" id="fig|1389489.3.peg.1698"/>
<dbReference type="RefSeq" id="WP_021755289.1">
    <property type="nucleotide sequence ID" value="NC_022438.1"/>
</dbReference>
<organism evidence="2 3">
    <name type="scientific">Leifsonia xyli subsp. cynodontis DSM 46306</name>
    <dbReference type="NCBI Taxonomy" id="1389489"/>
    <lineage>
        <taxon>Bacteria</taxon>
        <taxon>Bacillati</taxon>
        <taxon>Actinomycetota</taxon>
        <taxon>Actinomycetes</taxon>
        <taxon>Micrococcales</taxon>
        <taxon>Microbacteriaceae</taxon>
        <taxon>Leifsonia</taxon>
    </lineage>
</organism>
<name>U3P8K1_LEIXC</name>
<accession>U3P8K1</accession>
<evidence type="ECO:0000313" key="3">
    <source>
        <dbReference type="Proteomes" id="UP000016743"/>
    </source>
</evidence>
<sequence>MKKTFPQALVPFAAGAFAVALTVMGAAPASAAEEGCSFSKEEGCWFSKLSQVQPTFVSRIWIDKGLTRNSTVVFLGGCKANSGGGTPVAAKVKSITLTLQSLGDDQPAPLWHDFKSVRLPGCGTFDFGRAVTQRGDDTWRFQVSAINRENGPGRNWFLDASKVTMTY</sequence>
<keyword evidence="3" id="KW-1185">Reference proteome</keyword>
<protein>
    <recommendedName>
        <fullName evidence="4">Secreted protein</fullName>
    </recommendedName>
</protein>
<evidence type="ECO:0000313" key="2">
    <source>
        <dbReference type="EMBL" id="AGW41804.1"/>
    </source>
</evidence>
<feature type="signal peptide" evidence="1">
    <location>
        <begin position="1"/>
        <end position="31"/>
    </location>
</feature>
<keyword evidence="1" id="KW-0732">Signal</keyword>
<dbReference type="EMBL" id="CP006734">
    <property type="protein sequence ID" value="AGW41804.1"/>
    <property type="molecule type" value="Genomic_DNA"/>
</dbReference>
<dbReference type="HOGENOM" id="CLU_1592536_0_0_11"/>
<gene>
    <name evidence="2" type="ORF">O159_17660</name>
</gene>
<dbReference type="KEGG" id="lxy:O159_17660"/>
<evidence type="ECO:0008006" key="4">
    <source>
        <dbReference type="Google" id="ProtNLM"/>
    </source>
</evidence>
<evidence type="ECO:0000256" key="1">
    <source>
        <dbReference type="SAM" id="SignalP"/>
    </source>
</evidence>
<dbReference type="AlphaFoldDB" id="U3P8K1"/>
<dbReference type="Proteomes" id="UP000016743">
    <property type="component" value="Chromosome"/>
</dbReference>